<feature type="compositionally biased region" description="Polar residues" evidence="1">
    <location>
        <begin position="426"/>
        <end position="437"/>
    </location>
</feature>
<feature type="region of interest" description="Disordered" evidence="1">
    <location>
        <begin position="72"/>
        <end position="95"/>
    </location>
</feature>
<proteinExistence type="predicted"/>
<keyword evidence="2" id="KW-0812">Transmembrane</keyword>
<feature type="region of interest" description="Disordered" evidence="1">
    <location>
        <begin position="584"/>
        <end position="604"/>
    </location>
</feature>
<feature type="compositionally biased region" description="Low complexity" evidence="1">
    <location>
        <begin position="139"/>
        <end position="149"/>
    </location>
</feature>
<keyword evidence="2" id="KW-1133">Transmembrane helix</keyword>
<keyword evidence="2" id="KW-0472">Membrane</keyword>
<evidence type="ECO:0000313" key="3">
    <source>
        <dbReference type="EMBL" id="GAQ77917.1"/>
    </source>
</evidence>
<keyword evidence="4" id="KW-1185">Reference proteome</keyword>
<dbReference type="Proteomes" id="UP000054558">
    <property type="component" value="Unassembled WGS sequence"/>
</dbReference>
<feature type="region of interest" description="Disordered" evidence="1">
    <location>
        <begin position="426"/>
        <end position="555"/>
    </location>
</feature>
<feature type="region of interest" description="Disordered" evidence="1">
    <location>
        <begin position="139"/>
        <end position="189"/>
    </location>
</feature>
<feature type="compositionally biased region" description="Basic and acidic residues" evidence="1">
    <location>
        <begin position="511"/>
        <end position="524"/>
    </location>
</feature>
<protein>
    <submittedName>
        <fullName evidence="3">Uncharacterized protein</fullName>
    </submittedName>
</protein>
<sequence length="673" mass="72407">MFRSEQNLRTFSTQSIADEEEADSSPLLSSQNQSKQRKGSNLRYQSGLSQGSFVSYGNTSFEVDAEVPLPTETLRTGKEWPSGIGADSGAGTPRELSVQEASDLLPLFGSNHIFSSKNTRKPNPLFIAEEAQASNPLFFESSSPEVSPSPRHPVTRLLSAEPPLSKENSRDNPVYSPAETPRDSPSSSFASLENYQLRSFTVPDVAAQLDSISASMTVSVSDQGWQDSEGAQHSRRSSKQQVWMESGEGREGDSYANTMLAESLSLSGPLGNVPLSRKSSATRYGPSRQPSVDSAFPGDKDYPSITSQSRMSHSGPLQRDGSSLKMEPISHSPELEVQQKPKSRRASKGDLYTGSAMGSQRLTGDMSREAGEPISEKAAESALVDISELEQRGTAVPRGDWQHLFGSQGADQATVVTIEADYTNGYDDTQISRQGSRPLSKRPSLSGPILSTTRNGRDSAYSSQNVTPSAAGQKGVTSLSRAGSQAGEDGEKRPRRSLTLKRVSDGQGEEENGRERTPSAEKKSRWLRSHPVDRGLAALNDDEESGTVSRTRLGKATPGEIAMVSLEAATGGGGPETLRIARKLSDSSTESQPASPSGDHPMRGSDAAFEPLVPLKPLKPLKIIPNQVVMPVRLQPAPAPARKQKRFWEKSAFRWSVALGVIVLVIVVVAVLA</sequence>
<evidence type="ECO:0000313" key="4">
    <source>
        <dbReference type="Proteomes" id="UP000054558"/>
    </source>
</evidence>
<reference evidence="3 4" key="1">
    <citation type="journal article" date="2014" name="Nat. Commun.">
        <title>Klebsormidium flaccidum genome reveals primary factors for plant terrestrial adaptation.</title>
        <authorList>
            <person name="Hori K."/>
            <person name="Maruyama F."/>
            <person name="Fujisawa T."/>
            <person name="Togashi T."/>
            <person name="Yamamoto N."/>
            <person name="Seo M."/>
            <person name="Sato S."/>
            <person name="Yamada T."/>
            <person name="Mori H."/>
            <person name="Tajima N."/>
            <person name="Moriyama T."/>
            <person name="Ikeuchi M."/>
            <person name="Watanabe M."/>
            <person name="Wada H."/>
            <person name="Kobayashi K."/>
            <person name="Saito M."/>
            <person name="Masuda T."/>
            <person name="Sasaki-Sekimoto Y."/>
            <person name="Mashiguchi K."/>
            <person name="Awai K."/>
            <person name="Shimojima M."/>
            <person name="Masuda S."/>
            <person name="Iwai M."/>
            <person name="Nobusawa T."/>
            <person name="Narise T."/>
            <person name="Kondo S."/>
            <person name="Saito H."/>
            <person name="Sato R."/>
            <person name="Murakawa M."/>
            <person name="Ihara Y."/>
            <person name="Oshima-Yamada Y."/>
            <person name="Ohtaka K."/>
            <person name="Satoh M."/>
            <person name="Sonobe K."/>
            <person name="Ishii M."/>
            <person name="Ohtani R."/>
            <person name="Kanamori-Sato M."/>
            <person name="Honoki R."/>
            <person name="Miyazaki D."/>
            <person name="Mochizuki H."/>
            <person name="Umetsu J."/>
            <person name="Higashi K."/>
            <person name="Shibata D."/>
            <person name="Kamiya Y."/>
            <person name="Sato N."/>
            <person name="Nakamura Y."/>
            <person name="Tabata S."/>
            <person name="Ida S."/>
            <person name="Kurokawa K."/>
            <person name="Ohta H."/>
        </authorList>
    </citation>
    <scope>NUCLEOTIDE SEQUENCE [LARGE SCALE GENOMIC DNA]</scope>
    <source>
        <strain evidence="3 4">NIES-2285</strain>
    </source>
</reference>
<feature type="transmembrane region" description="Helical" evidence="2">
    <location>
        <begin position="652"/>
        <end position="672"/>
    </location>
</feature>
<gene>
    <name evidence="3" type="ORF">KFL_000050530</name>
</gene>
<feature type="compositionally biased region" description="Polar residues" evidence="1">
    <location>
        <begin position="1"/>
        <end position="16"/>
    </location>
</feature>
<evidence type="ECO:0000256" key="1">
    <source>
        <dbReference type="SAM" id="MobiDB-lite"/>
    </source>
</evidence>
<name>A0A1Y1HMZ6_KLENI</name>
<organism evidence="3 4">
    <name type="scientific">Klebsormidium nitens</name>
    <name type="common">Green alga</name>
    <name type="synonym">Ulothrix nitens</name>
    <dbReference type="NCBI Taxonomy" id="105231"/>
    <lineage>
        <taxon>Eukaryota</taxon>
        <taxon>Viridiplantae</taxon>
        <taxon>Streptophyta</taxon>
        <taxon>Klebsormidiophyceae</taxon>
        <taxon>Klebsormidiales</taxon>
        <taxon>Klebsormidiaceae</taxon>
        <taxon>Klebsormidium</taxon>
    </lineage>
</organism>
<dbReference type="EMBL" id="DF236954">
    <property type="protein sequence ID" value="GAQ77917.1"/>
    <property type="molecule type" value="Genomic_DNA"/>
</dbReference>
<feature type="compositionally biased region" description="Polar residues" evidence="1">
    <location>
        <begin position="449"/>
        <end position="483"/>
    </location>
</feature>
<evidence type="ECO:0000256" key="2">
    <source>
        <dbReference type="SAM" id="Phobius"/>
    </source>
</evidence>
<feature type="region of interest" description="Disordered" evidence="1">
    <location>
        <begin position="1"/>
        <end position="43"/>
    </location>
</feature>
<dbReference type="AlphaFoldDB" id="A0A1Y1HMZ6"/>
<accession>A0A1Y1HMZ6</accession>
<feature type="region of interest" description="Disordered" evidence="1">
    <location>
        <begin position="223"/>
        <end position="370"/>
    </location>
</feature>
<feature type="compositionally biased region" description="Polar residues" evidence="1">
    <location>
        <begin position="277"/>
        <end position="292"/>
    </location>
</feature>
<feature type="compositionally biased region" description="Polar residues" evidence="1">
    <location>
        <begin position="586"/>
        <end position="595"/>
    </location>
</feature>